<dbReference type="Gene3D" id="1.10.510.10">
    <property type="entry name" value="Transferase(Phosphotransferase) domain 1"/>
    <property type="match status" value="1"/>
</dbReference>
<dbReference type="Pfam" id="PF00560">
    <property type="entry name" value="LRR_1"/>
    <property type="match status" value="1"/>
</dbReference>
<dbReference type="PROSITE" id="PS50011">
    <property type="entry name" value="PROTEIN_KINASE_DOM"/>
    <property type="match status" value="1"/>
</dbReference>
<dbReference type="InterPro" id="IPR013210">
    <property type="entry name" value="LRR_N_plant-typ"/>
</dbReference>
<evidence type="ECO:0000256" key="2">
    <source>
        <dbReference type="ARBA" id="ARBA00004170"/>
    </source>
</evidence>
<evidence type="ECO:0000256" key="14">
    <source>
        <dbReference type="ARBA" id="ARBA00023157"/>
    </source>
</evidence>
<dbReference type="FunFam" id="1.10.510.10:FF:000480">
    <property type="entry name" value="Pollen receptor-like kinase 1"/>
    <property type="match status" value="1"/>
</dbReference>
<evidence type="ECO:0000256" key="3">
    <source>
        <dbReference type="ARBA" id="ARBA00004191"/>
    </source>
</evidence>
<keyword evidence="10" id="KW-0677">Repeat</keyword>
<dbReference type="InterPro" id="IPR001245">
    <property type="entry name" value="Ser-Thr/Tyr_kinase_cat_dom"/>
</dbReference>
<keyword evidence="21" id="KW-1185">Reference proteome</keyword>
<gene>
    <name evidence="20" type="ORF">V8G54_026474</name>
</gene>
<proteinExistence type="inferred from homology"/>
<evidence type="ECO:0000259" key="19">
    <source>
        <dbReference type="PROSITE" id="PS50011"/>
    </source>
</evidence>
<organism evidence="20 21">
    <name type="scientific">Vigna mungo</name>
    <name type="common">Black gram</name>
    <name type="synonym">Phaseolus mungo</name>
    <dbReference type="NCBI Taxonomy" id="3915"/>
    <lineage>
        <taxon>Eukaryota</taxon>
        <taxon>Viridiplantae</taxon>
        <taxon>Streptophyta</taxon>
        <taxon>Embryophyta</taxon>
        <taxon>Tracheophyta</taxon>
        <taxon>Spermatophyta</taxon>
        <taxon>Magnoliopsida</taxon>
        <taxon>eudicotyledons</taxon>
        <taxon>Gunneridae</taxon>
        <taxon>Pentapetalae</taxon>
        <taxon>rosids</taxon>
        <taxon>fabids</taxon>
        <taxon>Fabales</taxon>
        <taxon>Fabaceae</taxon>
        <taxon>Papilionoideae</taxon>
        <taxon>50 kb inversion clade</taxon>
        <taxon>NPAAA clade</taxon>
        <taxon>indigoferoid/millettioid clade</taxon>
        <taxon>Phaseoleae</taxon>
        <taxon>Vigna</taxon>
    </lineage>
</organism>
<keyword evidence="6" id="KW-0597">Phosphoprotein</keyword>
<dbReference type="Gene3D" id="3.30.200.20">
    <property type="entry name" value="Phosphorylase Kinase, domain 1"/>
    <property type="match status" value="1"/>
</dbReference>
<dbReference type="InterPro" id="IPR046959">
    <property type="entry name" value="PRK1-6/SRF4-like"/>
</dbReference>
<evidence type="ECO:0000256" key="18">
    <source>
        <dbReference type="SAM" id="Phobius"/>
    </source>
</evidence>
<reference evidence="20 21" key="1">
    <citation type="journal article" date="2023" name="Life. Sci Alliance">
        <title>Evolutionary insights into 3D genome organization and epigenetic landscape of Vigna mungo.</title>
        <authorList>
            <person name="Junaid A."/>
            <person name="Singh B."/>
            <person name="Bhatia S."/>
        </authorList>
    </citation>
    <scope>NUCLEOTIDE SEQUENCE [LARGE SCALE GENOMIC DNA]</scope>
    <source>
        <strain evidence="20">Urdbean</strain>
    </source>
</reference>
<dbReference type="GO" id="GO:0004672">
    <property type="term" value="F:protein kinase activity"/>
    <property type="evidence" value="ECO:0007669"/>
    <property type="project" value="InterPro"/>
</dbReference>
<keyword evidence="8 18" id="KW-0812">Transmembrane</keyword>
<evidence type="ECO:0000256" key="15">
    <source>
        <dbReference type="ARBA" id="ARBA00023170"/>
    </source>
</evidence>
<dbReference type="InterPro" id="IPR032675">
    <property type="entry name" value="LRR_dom_sf"/>
</dbReference>
<keyword evidence="14" id="KW-1015">Disulfide bond</keyword>
<keyword evidence="7" id="KW-0433">Leucine-rich repeat</keyword>
<sequence>MGARSASVVRAPFMNVKLKLWFSLVKGNVVVFVLASILISSSWCTSAKAMYSDAEALMKFKKSLTNTVALESWDSTTNSKPPCSGNIPNWVGLFCLRDKVWGLRLENMGLTGTIDIMTLASIPALRSVSLMNNTFVGPLPSVRLLPNLKALYLSYNHFSGQIPDDEFKGLHKLRKLYLSNNEFTGQIPSSIATLPSLLILRLDSNKFQGQIPLFQHLNTTSYYPLRIINFSNNQLEGPIPPSLITFGASPFSGNPGLCGTPLKNVCQEVATPSKMRLLKILLAIVTSALIVAILVIVLVIYRLRSLTSQLQQQSSAEDHMASTLQGQGQVQVQVPPIYVKTKSLADHYDASPRQASSFQGLGRARSRRVEPGKLIFLRPQEPMFDLQDLLRSSAEILGSAGFGSSYKAVILDGYPVVVKRYKHMNNLPRDEFHEHMRRLANLNHPNLLPLLAYYYKREEKLLLSAFVHNGCLASHLHGNHNSQKLGLDWPTRLKIVKGIARGLAYLYSALPSVIVPHGHLKSSNVLLDESFEPLLTDYALSPVINLDHAQKVILPYKSPEYAQLGRITKKTDVWSFGILILEILTGKFPENYLTLRHNTDSDIASWVNTMITEKRTSDMFDVEMGGIGNCKAELLKLLKIGLSCCEENVERRLDIKEALEQIEELKESENDAINGEYSSTLITTERNTYRDV</sequence>
<dbReference type="GO" id="GO:0005524">
    <property type="term" value="F:ATP binding"/>
    <property type="evidence" value="ECO:0007669"/>
    <property type="project" value="InterPro"/>
</dbReference>
<comment type="similarity">
    <text evidence="16">Belongs to the polygalacturonase-inhibiting protein family.</text>
</comment>
<dbReference type="SUPFAM" id="SSF56112">
    <property type="entry name" value="Protein kinase-like (PK-like)"/>
    <property type="match status" value="1"/>
</dbReference>
<dbReference type="PANTHER" id="PTHR48007">
    <property type="entry name" value="LEUCINE-RICH REPEAT RECEPTOR-LIKE PROTEIN KINASE PXC1"/>
    <property type="match status" value="1"/>
</dbReference>
<evidence type="ECO:0000313" key="20">
    <source>
        <dbReference type="EMBL" id="WVZ00405.1"/>
    </source>
</evidence>
<keyword evidence="17" id="KW-0175">Coiled coil</keyword>
<keyword evidence="13 18" id="KW-0472">Membrane</keyword>
<protein>
    <recommendedName>
        <fullName evidence="19">Protein kinase domain-containing protein</fullName>
    </recommendedName>
</protein>
<dbReference type="Gene3D" id="3.80.10.10">
    <property type="entry name" value="Ribonuclease Inhibitor"/>
    <property type="match status" value="1"/>
</dbReference>
<dbReference type="Pfam" id="PF13855">
    <property type="entry name" value="LRR_8"/>
    <property type="match status" value="1"/>
</dbReference>
<keyword evidence="11" id="KW-0611">Plant defense</keyword>
<evidence type="ECO:0000256" key="11">
    <source>
        <dbReference type="ARBA" id="ARBA00022821"/>
    </source>
</evidence>
<feature type="coiled-coil region" evidence="17">
    <location>
        <begin position="648"/>
        <end position="675"/>
    </location>
</feature>
<dbReference type="InterPro" id="IPR001611">
    <property type="entry name" value="Leu-rich_rpt"/>
</dbReference>
<name>A0AAQ3MYU3_VIGMU</name>
<evidence type="ECO:0000256" key="7">
    <source>
        <dbReference type="ARBA" id="ARBA00022614"/>
    </source>
</evidence>
<keyword evidence="9" id="KW-0732">Signal</keyword>
<dbReference type="SUPFAM" id="SSF52058">
    <property type="entry name" value="L domain-like"/>
    <property type="match status" value="1"/>
</dbReference>
<evidence type="ECO:0000256" key="8">
    <source>
        <dbReference type="ARBA" id="ARBA00022692"/>
    </source>
</evidence>
<dbReference type="Pfam" id="PF07714">
    <property type="entry name" value="PK_Tyr_Ser-Thr"/>
    <property type="match status" value="1"/>
</dbReference>
<keyword evidence="12 18" id="KW-1133">Transmembrane helix</keyword>
<evidence type="ECO:0000256" key="4">
    <source>
        <dbReference type="ARBA" id="ARBA00022512"/>
    </source>
</evidence>
<dbReference type="Pfam" id="PF08263">
    <property type="entry name" value="LRRNT_2"/>
    <property type="match status" value="1"/>
</dbReference>
<dbReference type="Proteomes" id="UP001374535">
    <property type="component" value="Chromosome 8"/>
</dbReference>
<feature type="transmembrane region" description="Helical" evidence="18">
    <location>
        <begin position="280"/>
        <end position="301"/>
    </location>
</feature>
<evidence type="ECO:0000256" key="17">
    <source>
        <dbReference type="SAM" id="Coils"/>
    </source>
</evidence>
<evidence type="ECO:0000256" key="13">
    <source>
        <dbReference type="ARBA" id="ARBA00023136"/>
    </source>
</evidence>
<accession>A0AAQ3MYU3</accession>
<evidence type="ECO:0000256" key="1">
    <source>
        <dbReference type="ARBA" id="ARBA00004167"/>
    </source>
</evidence>
<keyword evidence="15" id="KW-0675">Receptor</keyword>
<evidence type="ECO:0000313" key="21">
    <source>
        <dbReference type="Proteomes" id="UP001374535"/>
    </source>
</evidence>
<dbReference type="InterPro" id="IPR011009">
    <property type="entry name" value="Kinase-like_dom_sf"/>
</dbReference>
<evidence type="ECO:0000256" key="6">
    <source>
        <dbReference type="ARBA" id="ARBA00022553"/>
    </source>
</evidence>
<evidence type="ECO:0000256" key="10">
    <source>
        <dbReference type="ARBA" id="ARBA00022737"/>
    </source>
</evidence>
<dbReference type="GO" id="GO:0006952">
    <property type="term" value="P:defense response"/>
    <property type="evidence" value="ECO:0007669"/>
    <property type="project" value="UniProtKB-KW"/>
</dbReference>
<evidence type="ECO:0000256" key="9">
    <source>
        <dbReference type="ARBA" id="ARBA00022729"/>
    </source>
</evidence>
<keyword evidence="5" id="KW-0964">Secreted</keyword>
<feature type="transmembrane region" description="Helical" evidence="18">
    <location>
        <begin position="20"/>
        <end position="40"/>
    </location>
</feature>
<dbReference type="PANTHER" id="PTHR48007:SF19">
    <property type="entry name" value="POLLEN RECEPTOR-LIKE KINASE 5"/>
    <property type="match status" value="1"/>
</dbReference>
<keyword evidence="4" id="KW-0134">Cell wall</keyword>
<evidence type="ECO:0000256" key="5">
    <source>
        <dbReference type="ARBA" id="ARBA00022525"/>
    </source>
</evidence>
<dbReference type="FunFam" id="3.80.10.10:FF:000400">
    <property type="entry name" value="Nuclear pore complex protein NUP107"/>
    <property type="match status" value="1"/>
</dbReference>
<dbReference type="AlphaFoldDB" id="A0AAQ3MYU3"/>
<feature type="domain" description="Protein kinase" evidence="19">
    <location>
        <begin position="391"/>
        <end position="665"/>
    </location>
</feature>
<dbReference type="InterPro" id="IPR000719">
    <property type="entry name" value="Prot_kinase_dom"/>
</dbReference>
<evidence type="ECO:0000256" key="16">
    <source>
        <dbReference type="ARBA" id="ARBA00038043"/>
    </source>
</evidence>
<dbReference type="EMBL" id="CP144693">
    <property type="protein sequence ID" value="WVZ00405.1"/>
    <property type="molecule type" value="Genomic_DNA"/>
</dbReference>
<dbReference type="GO" id="GO:0016020">
    <property type="term" value="C:membrane"/>
    <property type="evidence" value="ECO:0007669"/>
    <property type="project" value="UniProtKB-SubCell"/>
</dbReference>
<comment type="subcellular location">
    <subcellularLocation>
        <location evidence="2">Membrane</location>
        <topology evidence="2">Peripheral membrane protein</topology>
    </subcellularLocation>
    <subcellularLocation>
        <location evidence="1">Membrane</location>
        <topology evidence="1">Single-pass membrane protein</topology>
    </subcellularLocation>
    <subcellularLocation>
        <location evidence="3">Secreted</location>
        <location evidence="3">Cell wall</location>
    </subcellularLocation>
</comment>
<evidence type="ECO:0000256" key="12">
    <source>
        <dbReference type="ARBA" id="ARBA00022989"/>
    </source>
</evidence>